<proteinExistence type="predicted"/>
<name>A0A8S5UCB4_9CAUD</name>
<sequence>MSYQPHCNVGLADGKYNNEHLDSLNPSNHLILF</sequence>
<protein>
    <submittedName>
        <fullName evidence="1">Uncharacterized protein</fullName>
    </submittedName>
</protein>
<dbReference type="EMBL" id="BK016063">
    <property type="protein sequence ID" value="DAF92143.1"/>
    <property type="molecule type" value="Genomic_DNA"/>
</dbReference>
<reference evidence="1" key="1">
    <citation type="journal article" date="2021" name="Proc. Natl. Acad. Sci. U.S.A.">
        <title>A Catalog of Tens of Thousands of Viruses from Human Metagenomes Reveals Hidden Associations with Chronic Diseases.</title>
        <authorList>
            <person name="Tisza M.J."/>
            <person name="Buck C.B."/>
        </authorList>
    </citation>
    <scope>NUCLEOTIDE SEQUENCE</scope>
    <source>
        <strain evidence="1">CtgN495</strain>
    </source>
</reference>
<evidence type="ECO:0000313" key="1">
    <source>
        <dbReference type="EMBL" id="DAF92143.1"/>
    </source>
</evidence>
<accession>A0A8S5UCB4</accession>
<organism evidence="1">
    <name type="scientific">Siphoviridae sp. ctgN495</name>
    <dbReference type="NCBI Taxonomy" id="2825608"/>
    <lineage>
        <taxon>Viruses</taxon>
        <taxon>Duplodnaviria</taxon>
        <taxon>Heunggongvirae</taxon>
        <taxon>Uroviricota</taxon>
        <taxon>Caudoviricetes</taxon>
    </lineage>
</organism>